<keyword evidence="2" id="KW-1185">Reference proteome</keyword>
<evidence type="ECO:0000313" key="1">
    <source>
        <dbReference type="EMBL" id="ADY01917.1"/>
    </source>
</evidence>
<dbReference type="EMBL" id="CP002529">
    <property type="protein sequence ID" value="ADY01917.1"/>
    <property type="molecule type" value="Genomic_DNA"/>
</dbReference>
<dbReference type="eggNOG" id="arCOG06064">
    <property type="taxonomic scope" value="Archaea"/>
</dbReference>
<accession>F0QUT5</accession>
<gene>
    <name evidence="1" type="ordered locus">VMUT_1715</name>
</gene>
<organism evidence="1 2">
    <name type="scientific">Vulcanisaeta moutnovskia (strain 768-28)</name>
    <dbReference type="NCBI Taxonomy" id="985053"/>
    <lineage>
        <taxon>Archaea</taxon>
        <taxon>Thermoproteota</taxon>
        <taxon>Thermoprotei</taxon>
        <taxon>Thermoproteales</taxon>
        <taxon>Thermoproteaceae</taxon>
        <taxon>Vulcanisaeta</taxon>
    </lineage>
</organism>
<dbReference type="KEGG" id="vmo:VMUT_1715"/>
<dbReference type="HOGENOM" id="CLU_2730631_0_0_2"/>
<proteinExistence type="predicted"/>
<reference evidence="1 2" key="1">
    <citation type="journal article" date="2011" name="J. Bacteriol.">
        <title>Complete genome sequence of 'Vulcanisaeta moutnovskia' strain 768-28, a novel member of the hyperthermophilic crenarchaeal genus vulcanisaeta.</title>
        <authorList>
            <person name="Gumerov V.M."/>
            <person name="Mardanov A.V."/>
            <person name="Beletsky A.V."/>
            <person name="Prokofeva M.I."/>
            <person name="Bonch-Osmolovskaya E.A."/>
            <person name="Ravin N.V."/>
            <person name="Skryabin K.G."/>
        </authorList>
    </citation>
    <scope>NUCLEOTIDE SEQUENCE [LARGE SCALE GENOMIC DNA]</scope>
    <source>
        <strain evidence="1 2">768-28</strain>
    </source>
</reference>
<dbReference type="Proteomes" id="UP000007485">
    <property type="component" value="Chromosome"/>
</dbReference>
<protein>
    <submittedName>
        <fullName evidence="1">Uncharacterized protein</fullName>
    </submittedName>
</protein>
<sequence length="71" mass="8474">MVTLITYLPFYRIYEINEYFVRNIEIVRPKNAIVYVDNVSHDKQKEIISKSKIVTSGIEIRVGNWRNRNNT</sequence>
<name>F0QUT5_VULM7</name>
<dbReference type="AlphaFoldDB" id="F0QUT5"/>
<evidence type="ECO:0000313" key="2">
    <source>
        <dbReference type="Proteomes" id="UP000007485"/>
    </source>
</evidence>